<keyword evidence="2 3" id="KW-0804">Transcription</keyword>
<dbReference type="PANTHER" id="PTHR47227">
    <property type="entry name" value="DNA-DIRECTED RNA POLYMERASE SUBUNIT K"/>
    <property type="match status" value="1"/>
</dbReference>
<comment type="catalytic activity">
    <reaction evidence="3">
        <text>RNA(n) + a ribonucleoside 5'-triphosphate = RNA(n+1) + diphosphate</text>
        <dbReference type="Rhea" id="RHEA:21248"/>
        <dbReference type="Rhea" id="RHEA-COMP:14527"/>
        <dbReference type="Rhea" id="RHEA-COMP:17342"/>
        <dbReference type="ChEBI" id="CHEBI:33019"/>
        <dbReference type="ChEBI" id="CHEBI:61557"/>
        <dbReference type="ChEBI" id="CHEBI:140395"/>
        <dbReference type="EC" id="2.7.7.6"/>
    </reaction>
</comment>
<dbReference type="GO" id="GO:0006360">
    <property type="term" value="P:transcription by RNA polymerase I"/>
    <property type="evidence" value="ECO:0007669"/>
    <property type="project" value="TreeGrafter"/>
</dbReference>
<dbReference type="GO" id="GO:0000428">
    <property type="term" value="C:DNA-directed RNA polymerase complex"/>
    <property type="evidence" value="ECO:0007669"/>
    <property type="project" value="UniProtKB-KW"/>
</dbReference>
<dbReference type="GO" id="GO:0042797">
    <property type="term" value="P:tRNA transcription by RNA polymerase III"/>
    <property type="evidence" value="ECO:0007669"/>
    <property type="project" value="TreeGrafter"/>
</dbReference>
<dbReference type="GO" id="GO:0005737">
    <property type="term" value="C:cytoplasm"/>
    <property type="evidence" value="ECO:0007669"/>
    <property type="project" value="UniProtKB-SubCell"/>
</dbReference>
<evidence type="ECO:0000313" key="4">
    <source>
        <dbReference type="EMBL" id="CAD6494136.1"/>
    </source>
</evidence>
<organism evidence="4 5">
    <name type="scientific">Candidatus Argoarchaeum ethanivorans</name>
    <dbReference type="NCBI Taxonomy" id="2608793"/>
    <lineage>
        <taxon>Archaea</taxon>
        <taxon>Methanobacteriati</taxon>
        <taxon>Methanobacteriota</taxon>
        <taxon>Stenosarchaea group</taxon>
        <taxon>Methanomicrobia</taxon>
        <taxon>Methanosarcinales</taxon>
        <taxon>Methanosarcinales incertae sedis</taxon>
        <taxon>GOM Arc I cluster</taxon>
        <taxon>Candidatus Argoarchaeum</taxon>
    </lineage>
</organism>
<dbReference type="GO" id="GO:0006366">
    <property type="term" value="P:transcription by RNA polymerase II"/>
    <property type="evidence" value="ECO:0007669"/>
    <property type="project" value="TreeGrafter"/>
</dbReference>
<dbReference type="PANTHER" id="PTHR47227:SF5">
    <property type="entry name" value="DNA-DIRECTED RNA POLYMERASES I, II, AND III SUBUNIT RPABC2"/>
    <property type="match status" value="1"/>
</dbReference>
<dbReference type="SMART" id="SM01409">
    <property type="entry name" value="RNA_pol_Rpb6"/>
    <property type="match status" value="1"/>
</dbReference>
<dbReference type="SUPFAM" id="SSF63562">
    <property type="entry name" value="RPB6/omega subunit-like"/>
    <property type="match status" value="1"/>
</dbReference>
<keyword evidence="1 3" id="KW-0240">DNA-directed RNA polymerase</keyword>
<dbReference type="InterPro" id="IPR006111">
    <property type="entry name" value="Rpo6/Rpb6"/>
</dbReference>
<keyword evidence="3" id="KW-0963">Cytoplasm</keyword>
<dbReference type="NCBIfam" id="NF002208">
    <property type="entry name" value="PRK01099.1-3"/>
    <property type="match status" value="1"/>
</dbReference>
<dbReference type="EC" id="2.7.7.6" evidence="3"/>
<dbReference type="EMBL" id="CAJHIP010000047">
    <property type="protein sequence ID" value="CAD6494136.1"/>
    <property type="molecule type" value="Genomic_DNA"/>
</dbReference>
<dbReference type="InterPro" id="IPR036161">
    <property type="entry name" value="RPB6/omega-like_sf"/>
</dbReference>
<comment type="function">
    <text evidence="3">DNA-dependent RNA polymerase (RNAP) catalyzes the transcription of DNA into RNA using the four ribonucleoside triphosphates as substrates.</text>
</comment>
<protein>
    <recommendedName>
        <fullName evidence="3">DNA-directed RNA polymerase subunit Rpo6</fullName>
        <ecNumber evidence="3">2.7.7.6</ecNumber>
    </recommendedName>
    <alternativeName>
        <fullName evidence="3">DNA-directed RNA polymerase subunit K</fullName>
    </alternativeName>
</protein>
<dbReference type="AlphaFoldDB" id="A0A811T9N5"/>
<dbReference type="Pfam" id="PF01192">
    <property type="entry name" value="RNA_pol_Rpb6"/>
    <property type="match status" value="1"/>
</dbReference>
<keyword evidence="3" id="KW-0548">Nucleotidyltransferase</keyword>
<evidence type="ECO:0000313" key="5">
    <source>
        <dbReference type="Proteomes" id="UP000603056"/>
    </source>
</evidence>
<keyword evidence="3" id="KW-0808">Transferase</keyword>
<dbReference type="HAMAP" id="MF_00192">
    <property type="entry name" value="RNApol_arch_Rpo6"/>
    <property type="match status" value="1"/>
</dbReference>
<sequence length="80" mass="9011">MEIDKYTRYERARIVGARALQISMGAPVLIPDAKGEPIDIALEELRLGAIPITAKHEHRVYKIITKSTVEEPEIKKDEAI</sequence>
<gene>
    <name evidence="3" type="primary">rpo6</name>
    <name evidence="3" type="synonym">rpoK</name>
    <name evidence="4" type="ORF">FFODKBPE_00636</name>
</gene>
<name>A0A811T9N5_9EURY</name>
<dbReference type="Gene3D" id="3.90.940.10">
    <property type="match status" value="1"/>
</dbReference>
<evidence type="ECO:0000256" key="1">
    <source>
        <dbReference type="ARBA" id="ARBA00022478"/>
    </source>
</evidence>
<dbReference type="InterPro" id="IPR006110">
    <property type="entry name" value="Pol_omega/Rpo6/RPB6"/>
</dbReference>
<comment type="subcellular location">
    <subcellularLocation>
        <location evidence="3">Cytoplasm</location>
    </subcellularLocation>
</comment>
<dbReference type="InterPro" id="IPR020708">
    <property type="entry name" value="DNA-dir_RNA_polK_14-18kDa_CS"/>
</dbReference>
<evidence type="ECO:0000256" key="3">
    <source>
        <dbReference type="HAMAP-Rule" id="MF_00192"/>
    </source>
</evidence>
<reference evidence="4" key="1">
    <citation type="submission" date="2020-10" db="EMBL/GenBank/DDBJ databases">
        <authorList>
            <person name="Hahn C.J."/>
            <person name="Laso-Perez R."/>
            <person name="Vulcano F."/>
            <person name="Vaziourakis K.-M."/>
            <person name="Stokke R."/>
            <person name="Steen I.H."/>
            <person name="Teske A."/>
            <person name="Boetius A."/>
            <person name="Liebeke M."/>
            <person name="Amann R."/>
            <person name="Knittel K."/>
        </authorList>
    </citation>
    <scope>NUCLEOTIDE SEQUENCE</scope>
    <source>
        <strain evidence="4">Gfbio:e3339647-f889-4370-9287-4fb5cb688e4c:AG394J04_GoMArc1</strain>
    </source>
</reference>
<comment type="subunit">
    <text evidence="3">Part of the RNA polymerase complex.</text>
</comment>
<accession>A0A811T9N5</accession>
<dbReference type="Proteomes" id="UP000603056">
    <property type="component" value="Unassembled WGS sequence"/>
</dbReference>
<dbReference type="GO" id="GO:0003677">
    <property type="term" value="F:DNA binding"/>
    <property type="evidence" value="ECO:0007669"/>
    <property type="project" value="UniProtKB-UniRule"/>
</dbReference>
<comment type="similarity">
    <text evidence="3">Belongs to the archaeal Rpo6/eukaryotic RPB6 RNA polymerase subunit family.</text>
</comment>
<comment type="caution">
    <text evidence="4">The sequence shown here is derived from an EMBL/GenBank/DDBJ whole genome shotgun (WGS) entry which is preliminary data.</text>
</comment>
<evidence type="ECO:0000256" key="2">
    <source>
        <dbReference type="ARBA" id="ARBA00023163"/>
    </source>
</evidence>
<dbReference type="PROSITE" id="PS01111">
    <property type="entry name" value="RNA_POL_K_14KD"/>
    <property type="match status" value="1"/>
</dbReference>
<dbReference type="GO" id="GO:0003899">
    <property type="term" value="F:DNA-directed RNA polymerase activity"/>
    <property type="evidence" value="ECO:0007669"/>
    <property type="project" value="UniProtKB-UniRule"/>
</dbReference>
<proteinExistence type="inferred from homology"/>